<organism evidence="6 7">
    <name type="scientific">Burkholderia mallei (strain ATCC 23344)</name>
    <dbReference type="NCBI Taxonomy" id="243160"/>
    <lineage>
        <taxon>Bacteria</taxon>
        <taxon>Pseudomonadati</taxon>
        <taxon>Pseudomonadota</taxon>
        <taxon>Betaproteobacteria</taxon>
        <taxon>Burkholderiales</taxon>
        <taxon>Burkholderiaceae</taxon>
        <taxon>Burkholderia</taxon>
        <taxon>pseudomallei group</taxon>
    </lineage>
</organism>
<dbReference type="InterPro" id="IPR036291">
    <property type="entry name" value="NAD(P)-bd_dom_sf"/>
</dbReference>
<dbReference type="Gene3D" id="3.40.50.720">
    <property type="entry name" value="NAD(P)-binding Rossmann-like Domain"/>
    <property type="match status" value="1"/>
</dbReference>
<keyword evidence="7" id="KW-1185">Reference proteome</keyword>
<dbReference type="EMBL" id="CP000011">
    <property type="protein sequence ID" value="AAU45824.1"/>
    <property type="molecule type" value="Genomic_DNA"/>
</dbReference>
<dbReference type="Proteomes" id="UP000006693">
    <property type="component" value="Chromosome 2"/>
</dbReference>
<dbReference type="KEGG" id="bma:BMAA1810"/>
<dbReference type="SMART" id="SM00829">
    <property type="entry name" value="PKS_ER"/>
    <property type="match status" value="1"/>
</dbReference>
<sequence>MPQTAEAPPQRAAERGETPALPATMRAVVCHGPQDYRLEQVPVPKPGPDEILTQVERVGICMGDIKTFRGAPSFWGDAVQPRYVKPPMIPGHEFVCRVVALGPGAERRGVKVGDRVISEQIVPCWSCRFCGHGQYWMCQKHDLYGFQNNVHGAMAEYMIFTKEAIVHRVPDSIPTDEAILIEPLSCSLHAADRANVGFDDVVVVAGAGTLGLGIIGAARLRHPKQLIVLDMKPERAALARRMGADDVWNPAEENVIEKIRAITGGYGCDIYIEATGHHRAVGQGLAMLRKLGRFVEFSVFNDEASVDWSIIGDRKELDVLGSHLGPYMYPRAIEFIASRRIDVRGIVTHTFPLSRFADAFAVMERGKQSLKVVLDPRG</sequence>
<dbReference type="GO" id="GO:0046872">
    <property type="term" value="F:metal ion binding"/>
    <property type="evidence" value="ECO:0007669"/>
    <property type="project" value="UniProtKB-KW"/>
</dbReference>
<dbReference type="InterPro" id="IPR013154">
    <property type="entry name" value="ADH-like_N"/>
</dbReference>
<evidence type="ECO:0000256" key="3">
    <source>
        <dbReference type="ARBA" id="ARBA00023002"/>
    </source>
</evidence>
<keyword evidence="3 6" id="KW-0560">Oxidoreductase</keyword>
<dbReference type="InterPro" id="IPR011032">
    <property type="entry name" value="GroES-like_sf"/>
</dbReference>
<dbReference type="AlphaFoldDB" id="A0A0H2WA83"/>
<reference evidence="6 7" key="1">
    <citation type="journal article" date="2004" name="Proc. Natl. Acad. Sci. U.S.A.">
        <title>Structural flexibility in the Burkholderia mallei genome.</title>
        <authorList>
            <person name="Nierman W.C."/>
            <person name="DeShazer D."/>
            <person name="Kim H.S."/>
            <person name="Tettelin H."/>
            <person name="Nelson K.E."/>
            <person name="Feldblyum T."/>
            <person name="Ulrich R.L."/>
            <person name="Ronning C.M."/>
            <person name="Brinkac L.M."/>
            <person name="Daugherty S.C."/>
            <person name="Davidsen T.D."/>
            <person name="Deboy R.T."/>
            <person name="Dimitrov G."/>
            <person name="Dodson R.J."/>
            <person name="Durkin A.S."/>
            <person name="Gwinn M.L."/>
            <person name="Haft D.H."/>
            <person name="Khouri H."/>
            <person name="Kolonay J.F."/>
            <person name="Madupu R."/>
            <person name="Mohammoud Y."/>
            <person name="Nelson W.C."/>
            <person name="Radune D."/>
            <person name="Romero C.M."/>
            <person name="Sarria S."/>
            <person name="Selengut J."/>
            <person name="Shamblin C."/>
            <person name="Sullivan S.A."/>
            <person name="White O."/>
            <person name="Yu Y."/>
            <person name="Zafar N."/>
            <person name="Zhou L."/>
            <person name="Fraser C.M."/>
        </authorList>
    </citation>
    <scope>NUCLEOTIDE SEQUENCE [LARGE SCALE GENOMIC DNA]</scope>
    <source>
        <strain evidence="6 7">ATCC 23344</strain>
    </source>
</reference>
<protein>
    <submittedName>
        <fullName evidence="6">Oxidoreductase, zinc-binding dehydrogenase family</fullName>
        <ecNumber evidence="6">1.1.1.-</ecNumber>
    </submittedName>
</protein>
<evidence type="ECO:0000256" key="2">
    <source>
        <dbReference type="ARBA" id="ARBA00022833"/>
    </source>
</evidence>
<dbReference type="RefSeq" id="WP_004187324.1">
    <property type="nucleotide sequence ID" value="NC_006349.2"/>
</dbReference>
<keyword evidence="1" id="KW-0479">Metal-binding</keyword>
<evidence type="ECO:0000256" key="1">
    <source>
        <dbReference type="ARBA" id="ARBA00022723"/>
    </source>
</evidence>
<evidence type="ECO:0000256" key="4">
    <source>
        <dbReference type="SAM" id="MobiDB-lite"/>
    </source>
</evidence>
<dbReference type="EC" id="1.1.1.-" evidence="6"/>
<dbReference type="eggNOG" id="COG1063">
    <property type="taxonomic scope" value="Bacteria"/>
</dbReference>
<dbReference type="Pfam" id="PF08240">
    <property type="entry name" value="ADH_N"/>
    <property type="match status" value="1"/>
</dbReference>
<dbReference type="SUPFAM" id="SSF51735">
    <property type="entry name" value="NAD(P)-binding Rossmann-fold domains"/>
    <property type="match status" value="1"/>
</dbReference>
<dbReference type="GeneID" id="92977567"/>
<accession>A0A0H2WA83</accession>
<proteinExistence type="predicted"/>
<evidence type="ECO:0000313" key="7">
    <source>
        <dbReference type="Proteomes" id="UP000006693"/>
    </source>
</evidence>
<evidence type="ECO:0000313" key="6">
    <source>
        <dbReference type="EMBL" id="AAU45824.1"/>
    </source>
</evidence>
<dbReference type="InterPro" id="IPR013149">
    <property type="entry name" value="ADH-like_C"/>
</dbReference>
<dbReference type="HOGENOM" id="CLU_026673_11_0_4"/>
<dbReference type="Gene3D" id="3.90.180.10">
    <property type="entry name" value="Medium-chain alcohol dehydrogenases, catalytic domain"/>
    <property type="match status" value="1"/>
</dbReference>
<dbReference type="InterPro" id="IPR050129">
    <property type="entry name" value="Zn_alcohol_dh"/>
</dbReference>
<dbReference type="PATRIC" id="fig|243160.12.peg.5409"/>
<dbReference type="PANTHER" id="PTHR43401:SF2">
    <property type="entry name" value="L-THREONINE 3-DEHYDROGENASE"/>
    <property type="match status" value="1"/>
</dbReference>
<dbReference type="CDD" id="cd08256">
    <property type="entry name" value="Zn_ADH2"/>
    <property type="match status" value="1"/>
</dbReference>
<feature type="region of interest" description="Disordered" evidence="4">
    <location>
        <begin position="1"/>
        <end position="23"/>
    </location>
</feature>
<dbReference type="Pfam" id="PF00107">
    <property type="entry name" value="ADH_zinc_N"/>
    <property type="match status" value="1"/>
</dbReference>
<name>A0A0H2WA83_BURMA</name>
<dbReference type="SUPFAM" id="SSF50129">
    <property type="entry name" value="GroES-like"/>
    <property type="match status" value="1"/>
</dbReference>
<dbReference type="PANTHER" id="PTHR43401">
    <property type="entry name" value="L-THREONINE 3-DEHYDROGENASE"/>
    <property type="match status" value="1"/>
</dbReference>
<evidence type="ECO:0000259" key="5">
    <source>
        <dbReference type="SMART" id="SM00829"/>
    </source>
</evidence>
<feature type="domain" description="Enoyl reductase (ER)" evidence="5">
    <location>
        <begin position="32"/>
        <end position="374"/>
    </location>
</feature>
<dbReference type="InterPro" id="IPR020843">
    <property type="entry name" value="ER"/>
</dbReference>
<keyword evidence="2" id="KW-0862">Zinc</keyword>
<dbReference type="GO" id="GO:0016491">
    <property type="term" value="F:oxidoreductase activity"/>
    <property type="evidence" value="ECO:0007669"/>
    <property type="project" value="UniProtKB-KW"/>
</dbReference>
<gene>
    <name evidence="6" type="ordered locus">BMAA1810</name>
</gene>